<name>A0A9N8EXY6_9STRA</name>
<dbReference type="PANTHER" id="PTHR31394">
    <property type="entry name" value="TRANSMEMBRANE PROTEIN 199"/>
    <property type="match status" value="1"/>
</dbReference>
<evidence type="ECO:0000313" key="9">
    <source>
        <dbReference type="Proteomes" id="UP001153069"/>
    </source>
</evidence>
<organism evidence="8 9">
    <name type="scientific">Seminavis robusta</name>
    <dbReference type="NCBI Taxonomy" id="568900"/>
    <lineage>
        <taxon>Eukaryota</taxon>
        <taxon>Sar</taxon>
        <taxon>Stramenopiles</taxon>
        <taxon>Ochrophyta</taxon>
        <taxon>Bacillariophyta</taxon>
        <taxon>Bacillariophyceae</taxon>
        <taxon>Bacillariophycidae</taxon>
        <taxon>Naviculales</taxon>
        <taxon>Naviculaceae</taxon>
        <taxon>Seminavis</taxon>
    </lineage>
</organism>
<keyword evidence="9" id="KW-1185">Reference proteome</keyword>
<feature type="region of interest" description="Disordered" evidence="6">
    <location>
        <begin position="35"/>
        <end position="57"/>
    </location>
</feature>
<dbReference type="InterPro" id="IPR021013">
    <property type="entry name" value="ATPase_Vma12"/>
</dbReference>
<comment type="caution">
    <text evidence="8">The sequence shown here is derived from an EMBL/GenBank/DDBJ whole genome shotgun (WGS) entry which is preliminary data.</text>
</comment>
<dbReference type="EMBL" id="CAICTM010001937">
    <property type="protein sequence ID" value="CAB9527084.1"/>
    <property type="molecule type" value="Genomic_DNA"/>
</dbReference>
<keyword evidence="4 7" id="KW-1133">Transmembrane helix</keyword>
<dbReference type="AlphaFoldDB" id="A0A9N8EXY6"/>
<evidence type="ECO:0000256" key="5">
    <source>
        <dbReference type="ARBA" id="ARBA00023136"/>
    </source>
</evidence>
<gene>
    <name evidence="8" type="ORF">SEMRO_1939_G306570.1</name>
</gene>
<proteinExistence type="predicted"/>
<dbReference type="GO" id="GO:0005789">
    <property type="term" value="C:endoplasmic reticulum membrane"/>
    <property type="evidence" value="ECO:0007669"/>
    <property type="project" value="UniProtKB-SubCell"/>
</dbReference>
<evidence type="ECO:0000256" key="7">
    <source>
        <dbReference type="SAM" id="Phobius"/>
    </source>
</evidence>
<evidence type="ECO:0000256" key="4">
    <source>
        <dbReference type="ARBA" id="ARBA00022989"/>
    </source>
</evidence>
<comment type="subcellular location">
    <subcellularLocation>
        <location evidence="1">Endoplasmic reticulum membrane</location>
        <topology evidence="1">Multi-pass membrane protein</topology>
    </subcellularLocation>
</comment>
<evidence type="ECO:0000256" key="6">
    <source>
        <dbReference type="SAM" id="MobiDB-lite"/>
    </source>
</evidence>
<evidence type="ECO:0000256" key="2">
    <source>
        <dbReference type="ARBA" id="ARBA00022692"/>
    </source>
</evidence>
<keyword evidence="5 7" id="KW-0472">Membrane</keyword>
<sequence length="257" mass="28506">MGASKKHLEGVAATHSLLSLYDECLSIAKRDQSQTKPLLTTVSSDSSETPHGALSTTGQPLVAPLALHEAHSALLEFDKTQWNAETKHPKCLPIAVIRSMKVVLHQCQTNDTTNDNATTTTVEQLERALSDTQLYFTPPRDPQNSDNNDSYAKRKFQERMEKLRLQNEETNYYKMTSNVGGKKQQDDDITTKSMTYAASVGLNMIVAPISFGVFMFFFSGPILGFVWREFKVQPGGTDIRKVIIGVISGVAMLFIET</sequence>
<keyword evidence="2 7" id="KW-0812">Transmembrane</keyword>
<protein>
    <submittedName>
        <fullName evidence="8">Uncharacterized protein</fullName>
    </submittedName>
</protein>
<evidence type="ECO:0000313" key="8">
    <source>
        <dbReference type="EMBL" id="CAB9527084.1"/>
    </source>
</evidence>
<dbReference type="Pfam" id="PF11712">
    <property type="entry name" value="Vma12"/>
    <property type="match status" value="1"/>
</dbReference>
<keyword evidence="3" id="KW-0256">Endoplasmic reticulum</keyword>
<dbReference type="PANTHER" id="PTHR31394:SF1">
    <property type="entry name" value="TRANSMEMBRANE PROTEIN 199"/>
    <property type="match status" value="1"/>
</dbReference>
<dbReference type="GO" id="GO:0070072">
    <property type="term" value="P:vacuolar proton-transporting V-type ATPase complex assembly"/>
    <property type="evidence" value="ECO:0007669"/>
    <property type="project" value="InterPro"/>
</dbReference>
<reference evidence="8" key="1">
    <citation type="submission" date="2020-06" db="EMBL/GenBank/DDBJ databases">
        <authorList>
            <consortium name="Plant Systems Biology data submission"/>
        </authorList>
    </citation>
    <scope>NUCLEOTIDE SEQUENCE</scope>
    <source>
        <strain evidence="8">D6</strain>
    </source>
</reference>
<evidence type="ECO:0000256" key="1">
    <source>
        <dbReference type="ARBA" id="ARBA00004477"/>
    </source>
</evidence>
<feature type="transmembrane region" description="Helical" evidence="7">
    <location>
        <begin position="239"/>
        <end position="255"/>
    </location>
</feature>
<dbReference type="Proteomes" id="UP001153069">
    <property type="component" value="Unassembled WGS sequence"/>
</dbReference>
<accession>A0A9N8EXY6</accession>
<evidence type="ECO:0000256" key="3">
    <source>
        <dbReference type="ARBA" id="ARBA00022824"/>
    </source>
</evidence>
<feature type="transmembrane region" description="Helical" evidence="7">
    <location>
        <begin position="202"/>
        <end position="227"/>
    </location>
</feature>